<evidence type="ECO:0000313" key="18">
    <source>
        <dbReference type="Proteomes" id="UP000595894"/>
    </source>
</evidence>
<keyword evidence="8" id="KW-0406">Ion transport</keyword>
<dbReference type="InterPro" id="IPR012910">
    <property type="entry name" value="Plug_dom"/>
</dbReference>
<evidence type="ECO:0000256" key="8">
    <source>
        <dbReference type="ARBA" id="ARBA00023065"/>
    </source>
</evidence>
<reference evidence="18" key="1">
    <citation type="submission" date="2020-09" db="EMBL/GenBank/DDBJ databases">
        <title>Sphingomonas sp., a new species isolated from pork steak.</title>
        <authorList>
            <person name="Heidler von Heilborn D."/>
        </authorList>
    </citation>
    <scope>NUCLEOTIDE SEQUENCE [LARGE SCALE GENOMIC DNA]</scope>
</reference>
<gene>
    <name evidence="17" type="ORF">H5J25_08745</name>
</gene>
<dbReference type="PANTHER" id="PTHR32552:SF89">
    <property type="entry name" value="CATECHOLATE SIDEROPHORE RECEPTOR FIU"/>
    <property type="match status" value="1"/>
</dbReference>
<evidence type="ECO:0000256" key="13">
    <source>
        <dbReference type="RuleBase" id="RU003357"/>
    </source>
</evidence>
<dbReference type="SUPFAM" id="SSF56935">
    <property type="entry name" value="Porins"/>
    <property type="match status" value="1"/>
</dbReference>
<dbReference type="GO" id="GO:0009279">
    <property type="term" value="C:cell outer membrane"/>
    <property type="evidence" value="ECO:0007669"/>
    <property type="project" value="UniProtKB-SubCell"/>
</dbReference>
<dbReference type="Pfam" id="PF00593">
    <property type="entry name" value="TonB_dep_Rec_b-barrel"/>
    <property type="match status" value="1"/>
</dbReference>
<dbReference type="AlphaFoldDB" id="A0A974S5K7"/>
<evidence type="ECO:0000256" key="3">
    <source>
        <dbReference type="ARBA" id="ARBA00022452"/>
    </source>
</evidence>
<keyword evidence="17" id="KW-0675">Receptor</keyword>
<keyword evidence="4" id="KW-0410">Iron transport</keyword>
<evidence type="ECO:0000256" key="2">
    <source>
        <dbReference type="ARBA" id="ARBA00022448"/>
    </source>
</evidence>
<dbReference type="PANTHER" id="PTHR32552">
    <property type="entry name" value="FERRICHROME IRON RECEPTOR-RELATED"/>
    <property type="match status" value="1"/>
</dbReference>
<evidence type="ECO:0000256" key="6">
    <source>
        <dbReference type="ARBA" id="ARBA00022729"/>
    </source>
</evidence>
<evidence type="ECO:0000256" key="12">
    <source>
        <dbReference type="PROSITE-ProRule" id="PRU01360"/>
    </source>
</evidence>
<accession>A0A974S5K7</accession>
<keyword evidence="3 12" id="KW-1134">Transmembrane beta strand</keyword>
<organism evidence="17 18">
    <name type="scientific">Sphingomonas aliaeris</name>
    <dbReference type="NCBI Taxonomy" id="2759526"/>
    <lineage>
        <taxon>Bacteria</taxon>
        <taxon>Pseudomonadati</taxon>
        <taxon>Pseudomonadota</taxon>
        <taxon>Alphaproteobacteria</taxon>
        <taxon>Sphingomonadales</taxon>
        <taxon>Sphingomonadaceae</taxon>
        <taxon>Sphingomonas</taxon>
    </lineage>
</organism>
<evidence type="ECO:0000256" key="11">
    <source>
        <dbReference type="ARBA" id="ARBA00023237"/>
    </source>
</evidence>
<evidence type="ECO:0000256" key="5">
    <source>
        <dbReference type="ARBA" id="ARBA00022692"/>
    </source>
</evidence>
<dbReference type="Gene3D" id="2.170.130.10">
    <property type="entry name" value="TonB-dependent receptor, plug domain"/>
    <property type="match status" value="1"/>
</dbReference>
<dbReference type="Gene3D" id="2.40.170.20">
    <property type="entry name" value="TonB-dependent receptor, beta-barrel domain"/>
    <property type="match status" value="1"/>
</dbReference>
<keyword evidence="5 12" id="KW-0812">Transmembrane</keyword>
<evidence type="ECO:0000256" key="14">
    <source>
        <dbReference type="SAM" id="SignalP"/>
    </source>
</evidence>
<comment type="similarity">
    <text evidence="12 13">Belongs to the TonB-dependent receptor family.</text>
</comment>
<evidence type="ECO:0000256" key="10">
    <source>
        <dbReference type="ARBA" id="ARBA00023136"/>
    </source>
</evidence>
<keyword evidence="7" id="KW-0408">Iron</keyword>
<dbReference type="InterPro" id="IPR036942">
    <property type="entry name" value="Beta-barrel_TonB_sf"/>
</dbReference>
<dbReference type="InterPro" id="IPR000531">
    <property type="entry name" value="Beta-barrel_TonB"/>
</dbReference>
<keyword evidence="2 12" id="KW-0813">Transport</keyword>
<feature type="chain" id="PRO_5037306782" evidence="14">
    <location>
        <begin position="22"/>
        <end position="825"/>
    </location>
</feature>
<dbReference type="KEGG" id="sari:H5J25_08745"/>
<evidence type="ECO:0000313" key="17">
    <source>
        <dbReference type="EMBL" id="QQV78669.1"/>
    </source>
</evidence>
<evidence type="ECO:0000259" key="15">
    <source>
        <dbReference type="Pfam" id="PF00593"/>
    </source>
</evidence>
<keyword evidence="9 13" id="KW-0798">TonB box</keyword>
<evidence type="ECO:0000256" key="9">
    <source>
        <dbReference type="ARBA" id="ARBA00023077"/>
    </source>
</evidence>
<dbReference type="RefSeq" id="WP_202095722.1">
    <property type="nucleotide sequence ID" value="NZ_CP061035.1"/>
</dbReference>
<evidence type="ECO:0000259" key="16">
    <source>
        <dbReference type="Pfam" id="PF07715"/>
    </source>
</evidence>
<feature type="domain" description="TonB-dependent receptor-like beta-barrel" evidence="15">
    <location>
        <begin position="388"/>
        <end position="787"/>
    </location>
</feature>
<feature type="signal peptide" evidence="14">
    <location>
        <begin position="1"/>
        <end position="21"/>
    </location>
</feature>
<keyword evidence="10 12" id="KW-0472">Membrane</keyword>
<protein>
    <submittedName>
        <fullName evidence="17">TonB-dependent receptor</fullName>
    </submittedName>
</protein>
<dbReference type="EMBL" id="CP061035">
    <property type="protein sequence ID" value="QQV78669.1"/>
    <property type="molecule type" value="Genomic_DNA"/>
</dbReference>
<dbReference type="GO" id="GO:0015344">
    <property type="term" value="F:siderophore uptake transmembrane transporter activity"/>
    <property type="evidence" value="ECO:0007669"/>
    <property type="project" value="TreeGrafter"/>
</dbReference>
<sequence length="825" mass="87934">MKRFSLIVSISYLALSAPALAKAVSADEPANVAQSDEQSANAKPKAFTTGVAKGRDMFDTAISASTLDDTDIQKISAVSVAEIIGNIPGIRSEGSGTDGFSAISIRGLPLAADGAKFLQLQEDGLPVLEFGDIHFASSDAFLRPDLSLSQIQTIRGGSASTFASNAPGGVVNFLSKTGEVEGGSIMASAGLDHDRYRMDFNYGGRIAADWRFNVGGFYREGEGPRAVGFNAFKGGQIKANLTREFAGGGYIRLYGKYLNDRQPTYAMFPIGVTGTNGSPNYANLPGLDVRRDSTMSQFNTSFPMLDQDNRVTTASGRNGIRAVSSAVGLEAQFEVDEWSVTERFRFSANSGEFNQVATMAIAPANVFRGTGNLTYANGPKTGQAVSADTLMILGLSINAKLNDLGTVTNDVRASRGWDVGSGTLTTSGGVYYSSQDIDMFWSFTTTVQDVAANGASSFVNIATPDGAITQNGVLAYTLQAPQNYHERFDVNYRVIAPYASLNYKLGKLAIGGSLRLDTGKVTGRLYGADLGGGRNGYAVVDMNGDGVIQPTERQVATLPLSQPGNVNYDYDYLSYSLSANYRFADSLSTFVRYSRGARAGADRLFFSPSHDPIGGGLTDPKTAFGYVKQAEAGVKIRSSDFSAYATGFWASTSDRNFQISTDANGASIVVPIDRSYTAKGVELEGAWHNGPFSLTLNGTYTRAKIDKDVLDATLNGNRPRHQANFFFAARPQLESGAVTIGTLVNGTTSSFAQDGNMLKQPGYVIVSPYVQYRIDARTRLSLNAFNVLDKIALISVSAPTVPASGITEAQALNGRTISASLRFDF</sequence>
<dbReference type="PROSITE" id="PS52016">
    <property type="entry name" value="TONB_DEPENDENT_REC_3"/>
    <property type="match status" value="1"/>
</dbReference>
<evidence type="ECO:0000256" key="1">
    <source>
        <dbReference type="ARBA" id="ARBA00004571"/>
    </source>
</evidence>
<keyword evidence="6 14" id="KW-0732">Signal</keyword>
<evidence type="ECO:0000256" key="4">
    <source>
        <dbReference type="ARBA" id="ARBA00022496"/>
    </source>
</evidence>
<dbReference type="InterPro" id="IPR037066">
    <property type="entry name" value="Plug_dom_sf"/>
</dbReference>
<keyword evidence="11 12" id="KW-0998">Cell outer membrane</keyword>
<dbReference type="InterPro" id="IPR039426">
    <property type="entry name" value="TonB-dep_rcpt-like"/>
</dbReference>
<dbReference type="Pfam" id="PF07715">
    <property type="entry name" value="Plug"/>
    <property type="match status" value="1"/>
</dbReference>
<dbReference type="Proteomes" id="UP000595894">
    <property type="component" value="Chromosome"/>
</dbReference>
<evidence type="ECO:0000256" key="7">
    <source>
        <dbReference type="ARBA" id="ARBA00023004"/>
    </source>
</evidence>
<keyword evidence="18" id="KW-1185">Reference proteome</keyword>
<comment type="subcellular location">
    <subcellularLocation>
        <location evidence="1 12">Cell outer membrane</location>
        <topology evidence="1 12">Multi-pass membrane protein</topology>
    </subcellularLocation>
</comment>
<name>A0A974S5K7_9SPHN</name>
<proteinExistence type="inferred from homology"/>
<feature type="domain" description="TonB-dependent receptor plug" evidence="16">
    <location>
        <begin position="58"/>
        <end position="170"/>
    </location>
</feature>